<reference evidence="3" key="1">
    <citation type="submission" date="2014-03" db="EMBL/GenBank/DDBJ databases">
        <title>The Genome Sequence of Puccinia striiformis f. sp. tritici PST-78.</title>
        <authorList>
            <consortium name="The Broad Institute Genome Sequencing Platform"/>
            <person name="Cuomo C."/>
            <person name="Hulbert S."/>
            <person name="Chen X."/>
            <person name="Walker B."/>
            <person name="Young S.K."/>
            <person name="Zeng Q."/>
            <person name="Gargeya S."/>
            <person name="Fitzgerald M."/>
            <person name="Haas B."/>
            <person name="Abouelleil A."/>
            <person name="Alvarado L."/>
            <person name="Arachchi H.M."/>
            <person name="Berlin A.M."/>
            <person name="Chapman S.B."/>
            <person name="Goldberg J."/>
            <person name="Griggs A."/>
            <person name="Gujja S."/>
            <person name="Hansen M."/>
            <person name="Howarth C."/>
            <person name="Imamovic A."/>
            <person name="Larimer J."/>
            <person name="McCowan C."/>
            <person name="Montmayeur A."/>
            <person name="Murphy C."/>
            <person name="Neiman D."/>
            <person name="Pearson M."/>
            <person name="Priest M."/>
            <person name="Roberts A."/>
            <person name="Saif S."/>
            <person name="Shea T."/>
            <person name="Sisk P."/>
            <person name="Sykes S."/>
            <person name="Wortman J."/>
            <person name="Nusbaum C."/>
            <person name="Birren B."/>
        </authorList>
    </citation>
    <scope>NUCLEOTIDE SEQUENCE [LARGE SCALE GENOMIC DNA]</scope>
    <source>
        <strain evidence="3">race PST-78</strain>
    </source>
</reference>
<evidence type="ECO:0000256" key="1">
    <source>
        <dbReference type="SAM" id="MobiDB-lite"/>
    </source>
</evidence>
<dbReference type="OrthoDB" id="10306378at2759"/>
<organism evidence="2 3">
    <name type="scientific">Puccinia striiformis f. sp. tritici PST-78</name>
    <dbReference type="NCBI Taxonomy" id="1165861"/>
    <lineage>
        <taxon>Eukaryota</taxon>
        <taxon>Fungi</taxon>
        <taxon>Dikarya</taxon>
        <taxon>Basidiomycota</taxon>
        <taxon>Pucciniomycotina</taxon>
        <taxon>Pucciniomycetes</taxon>
        <taxon>Pucciniales</taxon>
        <taxon>Pucciniaceae</taxon>
        <taxon>Puccinia</taxon>
    </lineage>
</organism>
<dbReference type="Proteomes" id="UP000054564">
    <property type="component" value="Unassembled WGS sequence"/>
</dbReference>
<dbReference type="EMBL" id="AJIL01000867">
    <property type="protein sequence ID" value="KNE88803.1"/>
    <property type="molecule type" value="Genomic_DNA"/>
</dbReference>
<accession>A0A0L0UP71</accession>
<gene>
    <name evidence="2" type="ORF">PSTG_17760</name>
</gene>
<evidence type="ECO:0000313" key="2">
    <source>
        <dbReference type="EMBL" id="KNE88803.1"/>
    </source>
</evidence>
<comment type="caution">
    <text evidence="2">The sequence shown here is derived from an EMBL/GenBank/DDBJ whole genome shotgun (WGS) entry which is preliminary data.</text>
</comment>
<dbReference type="AlphaFoldDB" id="A0A0L0UP71"/>
<proteinExistence type="predicted"/>
<protein>
    <submittedName>
        <fullName evidence="2">Uncharacterized protein</fullName>
    </submittedName>
</protein>
<feature type="compositionally biased region" description="Low complexity" evidence="1">
    <location>
        <begin position="169"/>
        <end position="185"/>
    </location>
</feature>
<feature type="region of interest" description="Disordered" evidence="1">
    <location>
        <begin position="1"/>
        <end position="27"/>
    </location>
</feature>
<name>A0A0L0UP71_9BASI</name>
<sequence>MSNNSAPNPSIYTISTDYPPTSSFNEDGNSLSSFGSIQTPPFLRDMVQDVFGGSLNAHYTSSNHASSGYGSQPKAFFQHAVPTPIMADHLNDDTPLANPGPLFVPNTPPYTPGYDLAANLTGFARSSNNDDVYWLDPFLQTDHVGAVSLDKIPTPVHSPNPSEVDQLAGSTSSLSSGLGLPVPPN</sequence>
<evidence type="ECO:0000313" key="3">
    <source>
        <dbReference type="Proteomes" id="UP000054564"/>
    </source>
</evidence>
<feature type="region of interest" description="Disordered" evidence="1">
    <location>
        <begin position="152"/>
        <end position="185"/>
    </location>
</feature>
<keyword evidence="3" id="KW-1185">Reference proteome</keyword>